<evidence type="ECO:0000256" key="6">
    <source>
        <dbReference type="ARBA" id="ARBA00022723"/>
    </source>
</evidence>
<keyword evidence="7" id="KW-0547">Nucleotide-binding</keyword>
<dbReference type="GO" id="GO:0030955">
    <property type="term" value="F:potassium ion binding"/>
    <property type="evidence" value="ECO:0007669"/>
    <property type="project" value="UniProtKB-UniRule"/>
</dbReference>
<evidence type="ECO:0000313" key="18">
    <source>
        <dbReference type="Proteomes" id="UP000266258"/>
    </source>
</evidence>
<dbReference type="InterPro" id="IPR015793">
    <property type="entry name" value="Pyrv_Knase_brl"/>
</dbReference>
<dbReference type="EMBL" id="NRJH01000045">
    <property type="protein sequence ID" value="RIY32151.1"/>
    <property type="molecule type" value="Genomic_DNA"/>
</dbReference>
<keyword evidence="5 14" id="KW-0808">Transferase</keyword>
<dbReference type="EC" id="2.7.1.40" evidence="4 13"/>
<gene>
    <name evidence="17" type="primary">pyk</name>
    <name evidence="17" type="ORF">CJP74_05125</name>
</gene>
<dbReference type="InterPro" id="IPR040442">
    <property type="entry name" value="Pyrv_kinase-like_dom_sf"/>
</dbReference>
<evidence type="ECO:0000256" key="9">
    <source>
        <dbReference type="ARBA" id="ARBA00022840"/>
    </source>
</evidence>
<dbReference type="SUPFAM" id="SSF51621">
    <property type="entry name" value="Phosphoenolpyruvate/pyruvate domain"/>
    <property type="match status" value="1"/>
</dbReference>
<dbReference type="FunFam" id="2.40.33.10:FF:000002">
    <property type="entry name" value="Pyruvate kinase"/>
    <property type="match status" value="1"/>
</dbReference>
<dbReference type="AlphaFoldDB" id="A0A3A1Y3X6"/>
<evidence type="ECO:0000313" key="17">
    <source>
        <dbReference type="EMBL" id="RIY32151.1"/>
    </source>
</evidence>
<dbReference type="GO" id="GO:0005524">
    <property type="term" value="F:ATP binding"/>
    <property type="evidence" value="ECO:0007669"/>
    <property type="project" value="UniProtKB-KW"/>
</dbReference>
<keyword evidence="10 14" id="KW-0460">Magnesium</keyword>
<keyword evidence="11 14" id="KW-0324">Glycolysis</keyword>
<comment type="catalytic activity">
    <reaction evidence="14">
        <text>pyruvate + ATP = phosphoenolpyruvate + ADP + H(+)</text>
        <dbReference type="Rhea" id="RHEA:18157"/>
        <dbReference type="ChEBI" id="CHEBI:15361"/>
        <dbReference type="ChEBI" id="CHEBI:15378"/>
        <dbReference type="ChEBI" id="CHEBI:30616"/>
        <dbReference type="ChEBI" id="CHEBI:58702"/>
        <dbReference type="ChEBI" id="CHEBI:456216"/>
        <dbReference type="EC" id="2.7.1.40"/>
    </reaction>
</comment>
<dbReference type="InterPro" id="IPR015813">
    <property type="entry name" value="Pyrv/PenolPyrv_kinase-like_dom"/>
</dbReference>
<dbReference type="InterPro" id="IPR036918">
    <property type="entry name" value="Pyrv_Knase_C_sf"/>
</dbReference>
<dbReference type="Gene3D" id="3.20.20.60">
    <property type="entry name" value="Phosphoenolpyruvate-binding domains"/>
    <property type="match status" value="1"/>
</dbReference>
<sequence>MSEIRRRRTKIVCTMGPSTDAGDNLEKIIAAGANVVRMNFSHGSPEEHIERAERVRSIAKKLGREVAILGDLQGPKIRVSTFKDDKKIFLNVGDKFILDATLGRGEGTQEAVGIDYKELPKDVQPGDILLLNDGYVQLVVDATDGIRVQTTVIVAGPLSNNKGINKKGGGLTAPALTAKDREDIKLAARIGVEYLAVSFPRTGADLDLARGLAEEAGLYAKIVAKVERAEAVESIEAMDDVIKASDVIMVARGDLAVEIGDAELPAVQKLLIERCRAHGKVIITATQMMESMIKNPFPTRAEVMDVANAIIDGTDAVMTSAETAAGDFPAETVKTMVEVALGAEKLPSVSTTNVIESEFTSIEESIAISAAHLGNHLPGVKGIITMTSSGRTALLTSRVNSSLPIYALSKNQTVLRTCALYRGVYPYFFDGNTRSNEGIRAAINMLRDKGLFSKGDKVIVTSGDAETLGSTNCARVLIVD</sequence>
<keyword evidence="6" id="KW-0479">Metal-binding</keyword>
<accession>A0A3A1Y3X6</accession>
<dbReference type="PANTHER" id="PTHR11817">
    <property type="entry name" value="PYRUVATE KINASE"/>
    <property type="match status" value="1"/>
</dbReference>
<dbReference type="InterPro" id="IPR015795">
    <property type="entry name" value="Pyrv_Knase_C"/>
</dbReference>
<dbReference type="Proteomes" id="UP000266258">
    <property type="component" value="Unassembled WGS sequence"/>
</dbReference>
<evidence type="ECO:0000256" key="8">
    <source>
        <dbReference type="ARBA" id="ARBA00022777"/>
    </source>
</evidence>
<keyword evidence="12 17" id="KW-0670">Pyruvate</keyword>
<keyword evidence="18" id="KW-1185">Reference proteome</keyword>
<evidence type="ECO:0000256" key="2">
    <source>
        <dbReference type="ARBA" id="ARBA00004997"/>
    </source>
</evidence>
<keyword evidence="9" id="KW-0067">ATP-binding</keyword>
<reference evidence="17 18" key="1">
    <citation type="submission" date="2017-08" db="EMBL/GenBank/DDBJ databases">
        <title>Reclassification of Bisgaard taxon 37 and 44.</title>
        <authorList>
            <person name="Christensen H."/>
        </authorList>
    </citation>
    <scope>NUCLEOTIDE SEQUENCE [LARGE SCALE GENOMIC DNA]</scope>
    <source>
        <strain evidence="17 18">B96_4</strain>
    </source>
</reference>
<dbReference type="PROSITE" id="PS00110">
    <property type="entry name" value="PYRUVATE_KINASE"/>
    <property type="match status" value="1"/>
</dbReference>
<dbReference type="Pfam" id="PF02887">
    <property type="entry name" value="PK_C"/>
    <property type="match status" value="1"/>
</dbReference>
<evidence type="ECO:0000256" key="11">
    <source>
        <dbReference type="ARBA" id="ARBA00023152"/>
    </source>
</evidence>
<comment type="caution">
    <text evidence="17">The sequence shown here is derived from an EMBL/GenBank/DDBJ whole genome shotgun (WGS) entry which is preliminary data.</text>
</comment>
<feature type="domain" description="Pyruvate kinase C-terminal" evidence="16">
    <location>
        <begin position="364"/>
        <end position="477"/>
    </location>
</feature>
<feature type="domain" description="Pyruvate kinase barrel" evidence="15">
    <location>
        <begin position="7"/>
        <end position="333"/>
    </location>
</feature>
<dbReference type="Gene3D" id="2.40.33.10">
    <property type="entry name" value="PK beta-barrel domain-like"/>
    <property type="match status" value="1"/>
</dbReference>
<dbReference type="InterPro" id="IPR011037">
    <property type="entry name" value="Pyrv_Knase-like_insert_dom_sf"/>
</dbReference>
<dbReference type="GO" id="GO:0000287">
    <property type="term" value="F:magnesium ion binding"/>
    <property type="evidence" value="ECO:0007669"/>
    <property type="project" value="UniProtKB-UniRule"/>
</dbReference>
<evidence type="ECO:0000256" key="10">
    <source>
        <dbReference type="ARBA" id="ARBA00022842"/>
    </source>
</evidence>
<dbReference type="InterPro" id="IPR018209">
    <property type="entry name" value="Pyrv_Knase_AS"/>
</dbReference>
<dbReference type="SUPFAM" id="SSF50800">
    <property type="entry name" value="PK beta-barrel domain-like"/>
    <property type="match status" value="1"/>
</dbReference>
<dbReference type="PRINTS" id="PR01050">
    <property type="entry name" value="PYRUVTKNASE"/>
</dbReference>
<comment type="cofactor">
    <cofactor evidence="1">
        <name>K(+)</name>
        <dbReference type="ChEBI" id="CHEBI:29103"/>
    </cofactor>
</comment>
<evidence type="ECO:0000256" key="5">
    <source>
        <dbReference type="ARBA" id="ARBA00022679"/>
    </source>
</evidence>
<dbReference type="RefSeq" id="WP_119497209.1">
    <property type="nucleotide sequence ID" value="NZ_NRJH01000045.1"/>
</dbReference>
<protein>
    <recommendedName>
        <fullName evidence="4 13">Pyruvate kinase</fullName>
        <ecNumber evidence="4 13">2.7.1.40</ecNumber>
    </recommendedName>
</protein>
<dbReference type="Gene3D" id="3.40.1380.20">
    <property type="entry name" value="Pyruvate kinase, C-terminal domain"/>
    <property type="match status" value="1"/>
</dbReference>
<organism evidence="17 18">
    <name type="scientific">Psittacicella melopsittaci</name>
    <dbReference type="NCBI Taxonomy" id="2028576"/>
    <lineage>
        <taxon>Bacteria</taxon>
        <taxon>Pseudomonadati</taxon>
        <taxon>Pseudomonadota</taxon>
        <taxon>Gammaproteobacteria</taxon>
        <taxon>Pasteurellales</taxon>
        <taxon>Psittacicellaceae</taxon>
        <taxon>Psittacicella</taxon>
    </lineage>
</organism>
<dbReference type="NCBIfam" id="NF004491">
    <property type="entry name" value="PRK05826.1"/>
    <property type="match status" value="1"/>
</dbReference>
<dbReference type="GO" id="GO:0004743">
    <property type="term" value="F:pyruvate kinase activity"/>
    <property type="evidence" value="ECO:0007669"/>
    <property type="project" value="UniProtKB-UniRule"/>
</dbReference>
<dbReference type="GO" id="GO:0016301">
    <property type="term" value="F:kinase activity"/>
    <property type="evidence" value="ECO:0007669"/>
    <property type="project" value="UniProtKB-KW"/>
</dbReference>
<evidence type="ECO:0000256" key="13">
    <source>
        <dbReference type="NCBIfam" id="TIGR01064"/>
    </source>
</evidence>
<comment type="similarity">
    <text evidence="3 14">Belongs to the pyruvate kinase family.</text>
</comment>
<dbReference type="InterPro" id="IPR015806">
    <property type="entry name" value="Pyrv_Knase_insert_dom_sf"/>
</dbReference>
<evidence type="ECO:0000259" key="16">
    <source>
        <dbReference type="Pfam" id="PF02887"/>
    </source>
</evidence>
<name>A0A3A1Y3X6_9GAMM</name>
<evidence type="ECO:0000256" key="12">
    <source>
        <dbReference type="ARBA" id="ARBA00023317"/>
    </source>
</evidence>
<proteinExistence type="inferred from homology"/>
<evidence type="ECO:0000256" key="14">
    <source>
        <dbReference type="RuleBase" id="RU000504"/>
    </source>
</evidence>
<evidence type="ECO:0000256" key="1">
    <source>
        <dbReference type="ARBA" id="ARBA00001958"/>
    </source>
</evidence>
<dbReference type="Pfam" id="PF00224">
    <property type="entry name" value="PK"/>
    <property type="match status" value="1"/>
</dbReference>
<dbReference type="SUPFAM" id="SSF52935">
    <property type="entry name" value="PK C-terminal domain-like"/>
    <property type="match status" value="1"/>
</dbReference>
<evidence type="ECO:0000256" key="4">
    <source>
        <dbReference type="ARBA" id="ARBA00012142"/>
    </source>
</evidence>
<evidence type="ECO:0000259" key="15">
    <source>
        <dbReference type="Pfam" id="PF00224"/>
    </source>
</evidence>
<dbReference type="OrthoDB" id="9812123at2"/>
<keyword evidence="8 14" id="KW-0418">Kinase</keyword>
<evidence type="ECO:0000256" key="7">
    <source>
        <dbReference type="ARBA" id="ARBA00022741"/>
    </source>
</evidence>
<dbReference type="UniPathway" id="UPA00109">
    <property type="reaction ID" value="UER00188"/>
</dbReference>
<dbReference type="InterPro" id="IPR001697">
    <property type="entry name" value="Pyr_Knase"/>
</dbReference>
<comment type="pathway">
    <text evidence="2 14">Carbohydrate degradation; glycolysis; pyruvate from D-glyceraldehyde 3-phosphate: step 5/5.</text>
</comment>
<dbReference type="NCBIfam" id="TIGR01064">
    <property type="entry name" value="pyruv_kin"/>
    <property type="match status" value="1"/>
</dbReference>
<evidence type="ECO:0000256" key="3">
    <source>
        <dbReference type="ARBA" id="ARBA00008663"/>
    </source>
</evidence>